<proteinExistence type="predicted"/>
<evidence type="ECO:0000313" key="3">
    <source>
        <dbReference type="Proteomes" id="UP001634007"/>
    </source>
</evidence>
<feature type="compositionally biased region" description="Basic residues" evidence="1">
    <location>
        <begin position="103"/>
        <end position="117"/>
    </location>
</feature>
<protein>
    <submittedName>
        <fullName evidence="2">Uncharacterized protein</fullName>
    </submittedName>
</protein>
<comment type="caution">
    <text evidence="2">The sequence shown here is derived from an EMBL/GenBank/DDBJ whole genome shotgun (WGS) entry which is preliminary data.</text>
</comment>
<sequence length="549" mass="60545">MALNVMSPGFEIGCNLKFQQRWEFRNGEDNSSSDDKSNSSHHRVSEKNELVHDQTSLGDNESSYSRRPQEKEQAACPDGTDQAGEKTKKAKTRSKKDNSVKETKKRRASTGAGTKKRKGIAYDPSIMKELGVFTKSVVQELEDERIKMVAWMREEIDKMVSGDASAPVSRKDGTCGGDKTKPALSHEHAENDQAQHGKNSAKGVVLALQSERLKSRTNRGRNKREELQLQHQNSIEENVKMRDRTRAIDDARAQKLKPGKKRQSKGRDSAQPAKRKKASDPTTCPRPAENHVSNGHGSKSMTNDREVPETNEPIQSTDPSKSNLQLLPSKLDLSKGALDWNIGFLERPLASKITSDSSNRQVTPNNQANCRMFEKENGQNSGFLSQISSLSDHSNPTGSPKCSMFPTISKADALSENCLHRINPVQSRFSQRETLNPAGRLGSLAQACPRKEGSLNHGGASEPTAQARLPTTLYQGMGASFSNDQPLSLENLLRANESALGLRLSGGAMWNNRHSFSDYHVPNSFLSLMRPSLDGRLATFQSPDPKKGC</sequence>
<feature type="compositionally biased region" description="Basic and acidic residues" evidence="1">
    <location>
        <begin position="237"/>
        <end position="253"/>
    </location>
</feature>
<feature type="region of interest" description="Disordered" evidence="1">
    <location>
        <begin position="161"/>
        <end position="201"/>
    </location>
</feature>
<dbReference type="EMBL" id="JBJKBG010000004">
    <property type="protein sequence ID" value="KAL3743025.1"/>
    <property type="molecule type" value="Genomic_DNA"/>
</dbReference>
<feature type="compositionally biased region" description="Basic and acidic residues" evidence="1">
    <location>
        <begin position="26"/>
        <end position="52"/>
    </location>
</feature>
<evidence type="ECO:0000256" key="1">
    <source>
        <dbReference type="SAM" id="MobiDB-lite"/>
    </source>
</evidence>
<feature type="compositionally biased region" description="Polar residues" evidence="1">
    <location>
        <begin position="53"/>
        <end position="66"/>
    </location>
</feature>
<feature type="compositionally biased region" description="Polar residues" evidence="1">
    <location>
        <begin position="291"/>
        <end position="301"/>
    </location>
</feature>
<name>A0ABD3L4C5_EUCGL</name>
<feature type="compositionally biased region" description="Basic and acidic residues" evidence="1">
    <location>
        <begin position="169"/>
        <end position="195"/>
    </location>
</feature>
<reference evidence="2 3" key="1">
    <citation type="submission" date="2024-11" db="EMBL/GenBank/DDBJ databases">
        <title>Chromosome-level genome assembly of Eucalyptus globulus Labill. provides insights into its genome evolution.</title>
        <authorList>
            <person name="Li X."/>
        </authorList>
    </citation>
    <scope>NUCLEOTIDE SEQUENCE [LARGE SCALE GENOMIC DNA]</scope>
    <source>
        <strain evidence="2">CL2024</strain>
        <tissue evidence="2">Fresh tender leaves</tissue>
    </source>
</reference>
<evidence type="ECO:0000313" key="2">
    <source>
        <dbReference type="EMBL" id="KAL3743025.1"/>
    </source>
</evidence>
<organism evidence="2 3">
    <name type="scientific">Eucalyptus globulus</name>
    <name type="common">Tasmanian blue gum</name>
    <dbReference type="NCBI Taxonomy" id="34317"/>
    <lineage>
        <taxon>Eukaryota</taxon>
        <taxon>Viridiplantae</taxon>
        <taxon>Streptophyta</taxon>
        <taxon>Embryophyta</taxon>
        <taxon>Tracheophyta</taxon>
        <taxon>Spermatophyta</taxon>
        <taxon>Magnoliopsida</taxon>
        <taxon>eudicotyledons</taxon>
        <taxon>Gunneridae</taxon>
        <taxon>Pentapetalae</taxon>
        <taxon>rosids</taxon>
        <taxon>malvids</taxon>
        <taxon>Myrtales</taxon>
        <taxon>Myrtaceae</taxon>
        <taxon>Myrtoideae</taxon>
        <taxon>Eucalypteae</taxon>
        <taxon>Eucalyptus</taxon>
    </lineage>
</organism>
<feature type="region of interest" description="Disordered" evidence="1">
    <location>
        <begin position="213"/>
        <end position="325"/>
    </location>
</feature>
<keyword evidence="3" id="KW-1185">Reference proteome</keyword>
<accession>A0ABD3L4C5</accession>
<feature type="region of interest" description="Disordered" evidence="1">
    <location>
        <begin position="26"/>
        <end position="117"/>
    </location>
</feature>
<dbReference type="AlphaFoldDB" id="A0ABD3L4C5"/>
<dbReference type="Proteomes" id="UP001634007">
    <property type="component" value="Unassembled WGS sequence"/>
</dbReference>
<feature type="compositionally biased region" description="Polar residues" evidence="1">
    <location>
        <begin position="312"/>
        <end position="325"/>
    </location>
</feature>
<feature type="compositionally biased region" description="Basic residues" evidence="1">
    <location>
        <begin position="254"/>
        <end position="264"/>
    </location>
</feature>
<gene>
    <name evidence="2" type="ORF">ACJRO7_018348</name>
</gene>